<organism evidence="2">
    <name type="scientific">Lepeophtheirus salmonis</name>
    <name type="common">Salmon louse</name>
    <name type="synonym">Caligus salmonis</name>
    <dbReference type="NCBI Taxonomy" id="72036"/>
    <lineage>
        <taxon>Eukaryota</taxon>
        <taxon>Metazoa</taxon>
        <taxon>Ecdysozoa</taxon>
        <taxon>Arthropoda</taxon>
        <taxon>Crustacea</taxon>
        <taxon>Multicrustacea</taxon>
        <taxon>Hexanauplia</taxon>
        <taxon>Copepoda</taxon>
        <taxon>Siphonostomatoida</taxon>
        <taxon>Caligidae</taxon>
        <taxon>Lepeophtheirus</taxon>
    </lineage>
</organism>
<evidence type="ECO:0000313" key="2">
    <source>
        <dbReference type="EMBL" id="CDW24663.1"/>
    </source>
</evidence>
<sequence>MYQHKQNPPFNFSTMCNVVTPNTSKSVTSFLMKVKLCSLNTKLNFYGIIILLLFSHHLVLVLIKVG</sequence>
<feature type="transmembrane region" description="Helical" evidence="1">
    <location>
        <begin position="43"/>
        <end position="63"/>
    </location>
</feature>
<protein>
    <submittedName>
        <fullName evidence="2">Uncharacterized protein</fullName>
    </submittedName>
</protein>
<evidence type="ECO:0000256" key="1">
    <source>
        <dbReference type="SAM" id="Phobius"/>
    </source>
</evidence>
<reference evidence="2" key="1">
    <citation type="submission" date="2014-05" db="EMBL/GenBank/DDBJ databases">
        <authorList>
            <person name="Chronopoulou M."/>
        </authorList>
    </citation>
    <scope>NUCLEOTIDE SEQUENCE</scope>
    <source>
        <tissue evidence="2">Whole organism</tissue>
    </source>
</reference>
<dbReference type="AlphaFoldDB" id="A0A0K2TF58"/>
<keyword evidence="1" id="KW-1133">Transmembrane helix</keyword>
<dbReference type="EMBL" id="HACA01007302">
    <property type="protein sequence ID" value="CDW24663.1"/>
    <property type="molecule type" value="Transcribed_RNA"/>
</dbReference>
<keyword evidence="1" id="KW-0472">Membrane</keyword>
<keyword evidence="1" id="KW-0812">Transmembrane</keyword>
<proteinExistence type="predicted"/>
<name>A0A0K2TF58_LEPSM</name>
<accession>A0A0K2TF58</accession>